<dbReference type="AlphaFoldDB" id="A0A844G3Q2"/>
<evidence type="ECO:0000313" key="3">
    <source>
        <dbReference type="Proteomes" id="UP000435649"/>
    </source>
</evidence>
<keyword evidence="3" id="KW-1185">Reference proteome</keyword>
<reference evidence="2 3" key="1">
    <citation type="submission" date="2019-08" db="EMBL/GenBank/DDBJ databases">
        <title>In-depth cultivation of the pig gut microbiome towards novel bacterial diversity and tailored functional studies.</title>
        <authorList>
            <person name="Wylensek D."/>
            <person name="Hitch T.C.A."/>
            <person name="Clavel T."/>
        </authorList>
    </citation>
    <scope>NUCLEOTIDE SEQUENCE [LARGE SCALE GENOMIC DNA]</scope>
    <source>
        <strain evidence="2 3">BBE-744-WT-12</strain>
    </source>
</reference>
<dbReference type="Proteomes" id="UP000435649">
    <property type="component" value="Unassembled WGS sequence"/>
</dbReference>
<protein>
    <submittedName>
        <fullName evidence="2">Uncharacterized protein</fullName>
    </submittedName>
</protein>
<comment type="caution">
    <text evidence="2">The sequence shown here is derived from an EMBL/GenBank/DDBJ whole genome shotgun (WGS) entry which is preliminary data.</text>
</comment>
<gene>
    <name evidence="2" type="ORF">FYJ85_08165</name>
</gene>
<accession>A0A844G3Q2</accession>
<dbReference type="RefSeq" id="WP_106053662.1">
    <property type="nucleotide sequence ID" value="NZ_DBFCGB010000104.1"/>
</dbReference>
<name>A0A844G3Q2_9BACT</name>
<keyword evidence="1" id="KW-0812">Transmembrane</keyword>
<evidence type="ECO:0000313" key="2">
    <source>
        <dbReference type="EMBL" id="MST97019.1"/>
    </source>
</evidence>
<keyword evidence="1" id="KW-0472">Membrane</keyword>
<dbReference type="PROSITE" id="PS51257">
    <property type="entry name" value="PROKAR_LIPOPROTEIN"/>
    <property type="match status" value="1"/>
</dbReference>
<keyword evidence="1" id="KW-1133">Transmembrane helix</keyword>
<feature type="transmembrane region" description="Helical" evidence="1">
    <location>
        <begin position="43"/>
        <end position="65"/>
    </location>
</feature>
<dbReference type="EMBL" id="VUNS01000007">
    <property type="protein sequence ID" value="MST97019.1"/>
    <property type="molecule type" value="Genomic_DNA"/>
</dbReference>
<sequence>MLKKSLTVGLAGVVAFVFSGCGTLFWSERKTETPSMEIDPTVLILDCCGLFFGIVPGVVALVLDFNNNTIYFSKSEARKRSANTELDQSKMVALHVEHMDRASIEAALSEQLGYQVSLNGVQLSAIR</sequence>
<organism evidence="2 3">
    <name type="scientific">Victivallis lenta</name>
    <dbReference type="NCBI Taxonomy" id="2606640"/>
    <lineage>
        <taxon>Bacteria</taxon>
        <taxon>Pseudomonadati</taxon>
        <taxon>Lentisphaerota</taxon>
        <taxon>Lentisphaeria</taxon>
        <taxon>Victivallales</taxon>
        <taxon>Victivallaceae</taxon>
        <taxon>Victivallis</taxon>
    </lineage>
</organism>
<evidence type="ECO:0000256" key="1">
    <source>
        <dbReference type="SAM" id="Phobius"/>
    </source>
</evidence>
<proteinExistence type="predicted"/>